<evidence type="ECO:0000256" key="4">
    <source>
        <dbReference type="ARBA" id="ARBA00022833"/>
    </source>
</evidence>
<dbReference type="PANTHER" id="PTHR46233:SF3">
    <property type="entry name" value="HYDROXYACYLGLUTATHIONE HYDROLASE GLOC"/>
    <property type="match status" value="1"/>
</dbReference>
<dbReference type="GO" id="GO:0046872">
    <property type="term" value="F:metal ion binding"/>
    <property type="evidence" value="ECO:0007669"/>
    <property type="project" value="UniProtKB-KW"/>
</dbReference>
<dbReference type="InterPro" id="IPR036866">
    <property type="entry name" value="RibonucZ/Hydroxyglut_hydro"/>
</dbReference>
<protein>
    <submittedName>
        <fullName evidence="6">MBL fold metallo-hydrolase</fullName>
    </submittedName>
</protein>
<dbReference type="OrthoDB" id="9802248at2"/>
<accession>A0A386H2G8</accession>
<name>A0A386H2G8_9CLOT</name>
<feature type="domain" description="Metallo-beta-lactamase" evidence="5">
    <location>
        <begin position="12"/>
        <end position="180"/>
    </location>
</feature>
<keyword evidence="3 6" id="KW-0378">Hydrolase</keyword>
<evidence type="ECO:0000313" key="6">
    <source>
        <dbReference type="EMBL" id="AYD39856.1"/>
    </source>
</evidence>
<keyword evidence="2" id="KW-0479">Metal-binding</keyword>
<sequence>MDIKSFAVGVYLANCYIITDDQKKETVVIDPGGDGELLSKEITGSLKYILLTHGHADHTGAVAYLKDKFNAPVYMNEKDYKMIECGTFMYGDIAKKVDKFIDDHDSFKIGNKIIKCIYTPGHTPGGMSFLVDNIIFTGDTLFLSSIGRTDFDGGDYDAIINSIKQKLMVLPDETIVCPGHGPKSSIGSERINNPFL</sequence>
<dbReference type="Pfam" id="PF00753">
    <property type="entry name" value="Lactamase_B"/>
    <property type="match status" value="1"/>
</dbReference>
<organism evidence="6 7">
    <name type="scientific">Clostridium fermenticellae</name>
    <dbReference type="NCBI Taxonomy" id="2068654"/>
    <lineage>
        <taxon>Bacteria</taxon>
        <taxon>Bacillati</taxon>
        <taxon>Bacillota</taxon>
        <taxon>Clostridia</taxon>
        <taxon>Eubacteriales</taxon>
        <taxon>Clostridiaceae</taxon>
        <taxon>Clostridium</taxon>
    </lineage>
</organism>
<gene>
    <name evidence="6" type="ORF">D4Z93_04720</name>
</gene>
<dbReference type="Proteomes" id="UP000266301">
    <property type="component" value="Chromosome"/>
</dbReference>
<reference evidence="6 7" key="1">
    <citation type="journal article" date="2019" name="Int. J. Syst. Evol. Microbiol.">
        <title>Clostridium fermenticellae sp. nov., isolated from the mud in a fermentation cellar for the production of the Chinese liquor, baijiu.</title>
        <authorList>
            <person name="Xu P.X."/>
            <person name="Chai L.J."/>
            <person name="Qiu T."/>
            <person name="Zhang X.J."/>
            <person name="Lu Z.M."/>
            <person name="Xiao C."/>
            <person name="Wang S.T."/>
            <person name="Shen C.H."/>
            <person name="Shi J.S."/>
            <person name="Xu Z.H."/>
        </authorList>
    </citation>
    <scope>NUCLEOTIDE SEQUENCE [LARGE SCALE GENOMIC DNA]</scope>
    <source>
        <strain evidence="6 7">JN500901</strain>
    </source>
</reference>
<dbReference type="AlphaFoldDB" id="A0A386H2G8"/>
<dbReference type="PANTHER" id="PTHR46233">
    <property type="entry name" value="HYDROXYACYLGLUTATHIONE HYDROLASE GLOC"/>
    <property type="match status" value="1"/>
</dbReference>
<comment type="cofactor">
    <cofactor evidence="1">
        <name>Zn(2+)</name>
        <dbReference type="ChEBI" id="CHEBI:29105"/>
    </cofactor>
</comment>
<dbReference type="Gene3D" id="3.60.15.10">
    <property type="entry name" value="Ribonuclease Z/Hydroxyacylglutathione hydrolase-like"/>
    <property type="match status" value="1"/>
</dbReference>
<evidence type="ECO:0000256" key="3">
    <source>
        <dbReference type="ARBA" id="ARBA00022801"/>
    </source>
</evidence>
<dbReference type="SMART" id="SM00849">
    <property type="entry name" value="Lactamase_B"/>
    <property type="match status" value="1"/>
</dbReference>
<dbReference type="InterPro" id="IPR051453">
    <property type="entry name" value="MBL_Glyoxalase_II"/>
</dbReference>
<dbReference type="EMBL" id="CP032416">
    <property type="protein sequence ID" value="AYD39856.1"/>
    <property type="molecule type" value="Genomic_DNA"/>
</dbReference>
<dbReference type="RefSeq" id="WP_119970831.1">
    <property type="nucleotide sequence ID" value="NZ_CP032416.1"/>
</dbReference>
<keyword evidence="7" id="KW-1185">Reference proteome</keyword>
<evidence type="ECO:0000259" key="5">
    <source>
        <dbReference type="SMART" id="SM00849"/>
    </source>
</evidence>
<keyword evidence="4" id="KW-0862">Zinc</keyword>
<dbReference type="CDD" id="cd06262">
    <property type="entry name" value="metallo-hydrolase-like_MBL-fold"/>
    <property type="match status" value="1"/>
</dbReference>
<evidence type="ECO:0000313" key="7">
    <source>
        <dbReference type="Proteomes" id="UP000266301"/>
    </source>
</evidence>
<dbReference type="InterPro" id="IPR001279">
    <property type="entry name" value="Metallo-B-lactamas"/>
</dbReference>
<dbReference type="SUPFAM" id="SSF56281">
    <property type="entry name" value="Metallo-hydrolase/oxidoreductase"/>
    <property type="match status" value="1"/>
</dbReference>
<evidence type="ECO:0000256" key="1">
    <source>
        <dbReference type="ARBA" id="ARBA00001947"/>
    </source>
</evidence>
<dbReference type="GO" id="GO:0016787">
    <property type="term" value="F:hydrolase activity"/>
    <property type="evidence" value="ECO:0007669"/>
    <property type="project" value="UniProtKB-KW"/>
</dbReference>
<evidence type="ECO:0000256" key="2">
    <source>
        <dbReference type="ARBA" id="ARBA00022723"/>
    </source>
</evidence>
<dbReference type="KEGG" id="cfer:D4Z93_04720"/>
<proteinExistence type="predicted"/>